<feature type="compositionally biased region" description="Low complexity" evidence="1">
    <location>
        <begin position="172"/>
        <end position="200"/>
    </location>
</feature>
<dbReference type="STRING" id="544711.F0UQQ4"/>
<dbReference type="PROSITE" id="PS01159">
    <property type="entry name" value="WW_DOMAIN_1"/>
    <property type="match status" value="1"/>
</dbReference>
<dbReference type="CDD" id="cd00201">
    <property type="entry name" value="WW"/>
    <property type="match status" value="1"/>
</dbReference>
<evidence type="ECO:0000256" key="1">
    <source>
        <dbReference type="SAM" id="MobiDB-lite"/>
    </source>
</evidence>
<dbReference type="InterPro" id="IPR001202">
    <property type="entry name" value="WW_dom"/>
</dbReference>
<dbReference type="SUPFAM" id="SSF51045">
    <property type="entry name" value="WW domain"/>
    <property type="match status" value="1"/>
</dbReference>
<reference evidence="4" key="1">
    <citation type="submission" date="2008-07" db="EMBL/GenBank/DDBJ databases">
        <title>Annotation of Ajellomyces capsulatus strain H88.</title>
        <authorList>
            <person name="Champion M."/>
            <person name="Cuomo C."/>
            <person name="Ma L.-J."/>
            <person name="Henn M.R."/>
            <person name="Sil A."/>
            <person name="Goldman B."/>
            <person name="Young S.K."/>
            <person name="Kodira C.D."/>
            <person name="Zeng Q."/>
            <person name="Koehrsen M."/>
            <person name="Alvarado L."/>
            <person name="Berlin A."/>
            <person name="Borenstein D."/>
            <person name="Chen Z."/>
            <person name="Engels R."/>
            <person name="Freedman E."/>
            <person name="Gellesch M."/>
            <person name="Goldberg J."/>
            <person name="Griggs A."/>
            <person name="Gujja S."/>
            <person name="Heiman D."/>
            <person name="Hepburn T."/>
            <person name="Howarth C."/>
            <person name="Jen D."/>
            <person name="Larson L."/>
            <person name="Lewis B."/>
            <person name="Mehta T."/>
            <person name="Park D."/>
            <person name="Pearson M."/>
            <person name="Roberts A."/>
            <person name="Saif S."/>
            <person name="Shea T."/>
            <person name="Shenoy N."/>
            <person name="Sisk P."/>
            <person name="Stolte C."/>
            <person name="Sykes S."/>
            <person name="Walk T."/>
            <person name="White J."/>
            <person name="Yandava C."/>
            <person name="Klein B."/>
            <person name="McEwen J.G."/>
            <person name="Puccia R."/>
            <person name="Goldman G.H."/>
            <person name="Felipe M.S."/>
            <person name="Nino-Vega G."/>
            <person name="San-Blas G."/>
            <person name="Taylor J."/>
            <person name="Mendoza L."/>
            <person name="Galagan J."/>
            <person name="Nusbaum C."/>
            <person name="Birren B."/>
        </authorList>
    </citation>
    <scope>NUCLEOTIDE SEQUENCE [LARGE SCALE GENOMIC DNA]</scope>
    <source>
        <strain evidence="4">H88</strain>
    </source>
</reference>
<feature type="compositionally biased region" description="Basic and acidic residues" evidence="1">
    <location>
        <begin position="146"/>
        <end position="155"/>
    </location>
</feature>
<dbReference type="HOGENOM" id="CLU_060150_0_0_1"/>
<dbReference type="Gene3D" id="2.20.70.10">
    <property type="match status" value="1"/>
</dbReference>
<evidence type="ECO:0000259" key="2">
    <source>
        <dbReference type="PROSITE" id="PS50020"/>
    </source>
</evidence>
<name>F0UQQ4_AJEC8</name>
<organism evidence="4">
    <name type="scientific">Ajellomyces capsulatus (strain H88)</name>
    <name type="common">Darling's disease fungus</name>
    <name type="synonym">Histoplasma capsulatum</name>
    <dbReference type="NCBI Taxonomy" id="544711"/>
    <lineage>
        <taxon>Eukaryota</taxon>
        <taxon>Fungi</taxon>
        <taxon>Dikarya</taxon>
        <taxon>Ascomycota</taxon>
        <taxon>Pezizomycotina</taxon>
        <taxon>Eurotiomycetes</taxon>
        <taxon>Eurotiomycetidae</taxon>
        <taxon>Onygenales</taxon>
        <taxon>Ajellomycetaceae</taxon>
        <taxon>Histoplasma</taxon>
    </lineage>
</organism>
<dbReference type="PROSITE" id="PS50020">
    <property type="entry name" value="WW_DOMAIN_2"/>
    <property type="match status" value="1"/>
</dbReference>
<dbReference type="InterPro" id="IPR036020">
    <property type="entry name" value="WW_dom_sf"/>
</dbReference>
<dbReference type="OrthoDB" id="2530521at2759"/>
<dbReference type="Proteomes" id="UP000008142">
    <property type="component" value="Unassembled WGS sequence"/>
</dbReference>
<evidence type="ECO:0000313" key="3">
    <source>
        <dbReference type="EMBL" id="EGC48231.1"/>
    </source>
</evidence>
<feature type="compositionally biased region" description="Polar residues" evidence="1">
    <location>
        <begin position="113"/>
        <end position="126"/>
    </location>
</feature>
<dbReference type="OMA" id="RWNDQYK"/>
<accession>F0UQQ4</accession>
<feature type="compositionally biased region" description="Low complexity" evidence="1">
    <location>
        <begin position="57"/>
        <end position="95"/>
    </location>
</feature>
<gene>
    <name evidence="3" type="ORF">HCEG_07446</name>
</gene>
<feature type="compositionally biased region" description="Low complexity" evidence="1">
    <location>
        <begin position="238"/>
        <end position="269"/>
    </location>
</feature>
<dbReference type="SMART" id="SM00456">
    <property type="entry name" value="WW"/>
    <property type="match status" value="1"/>
</dbReference>
<protein>
    <submittedName>
        <fullName evidence="3">Predicted protein</fullName>
    </submittedName>
</protein>
<feature type="region of interest" description="Disordered" evidence="1">
    <location>
        <begin position="37"/>
        <end position="298"/>
    </location>
</feature>
<feature type="domain" description="WW" evidence="2">
    <location>
        <begin position="12"/>
        <end position="46"/>
    </location>
</feature>
<proteinExistence type="predicted"/>
<dbReference type="EMBL" id="DS990641">
    <property type="protein sequence ID" value="EGC48231.1"/>
    <property type="molecule type" value="Genomic_DNA"/>
</dbReference>
<sequence>MSFARPAGPPPPRVPDGWVAQFDDKYKEWFYVNLKTGISQWERPPVPDTLPPSYGQASPATTGDPAAASATTAAGEEAATGDVKKTSTTTTSSSTRLELGSNNPYNPARQRSRSPSGPATRTTADSQMIDEDAKLAAKLQAEEDERAQQGHEQGRQKYAGSPQSHPQPPPQQQYQQQERQQQHPHSSSPPQQQQQWQQPQETKRSSGGGFLGKLLNKASAKVHHGSSSNSGSGSGFAPPHNYNLPYQQQPYQQYQPPYPGPHGYNGYPPGAAPGGGGPFYGPQQPYAPGPPPKQRKGFGGIGRGGAAALGLGGGLLGGALLADAIGDHYDYQEGYEDGLAAGDFGGGDFGGGDFGGGDF</sequence>
<dbReference type="AlphaFoldDB" id="F0UQQ4"/>
<dbReference type="Pfam" id="PF00397">
    <property type="entry name" value="WW"/>
    <property type="match status" value="1"/>
</dbReference>
<evidence type="ECO:0000313" key="4">
    <source>
        <dbReference type="Proteomes" id="UP000008142"/>
    </source>
</evidence>